<keyword evidence="6" id="KW-1185">Reference proteome</keyword>
<dbReference type="InterPro" id="IPR012689">
    <property type="entry name" value="HpaI"/>
</dbReference>
<dbReference type="Proteomes" id="UP001361239">
    <property type="component" value="Unassembled WGS sequence"/>
</dbReference>
<gene>
    <name evidence="5" type="primary">hpaI</name>
    <name evidence="5" type="ORF">WG901_19375</name>
</gene>
<evidence type="ECO:0000313" key="6">
    <source>
        <dbReference type="Proteomes" id="UP001361239"/>
    </source>
</evidence>
<dbReference type="GO" id="GO:0016829">
    <property type="term" value="F:lyase activity"/>
    <property type="evidence" value="ECO:0007669"/>
    <property type="project" value="UniProtKB-KW"/>
</dbReference>
<evidence type="ECO:0000256" key="1">
    <source>
        <dbReference type="ARBA" id="ARBA00005568"/>
    </source>
</evidence>
<dbReference type="NCBIfam" id="TIGR02311">
    <property type="entry name" value="HpaI"/>
    <property type="match status" value="1"/>
</dbReference>
<comment type="caution">
    <text evidence="5">The sequence shown here is derived from an EMBL/GenBank/DDBJ whole genome shotgun (WGS) entry which is preliminary data.</text>
</comment>
<evidence type="ECO:0000259" key="4">
    <source>
        <dbReference type="Pfam" id="PF03328"/>
    </source>
</evidence>
<dbReference type="SUPFAM" id="SSF51621">
    <property type="entry name" value="Phosphoenolpyruvate/pyruvate domain"/>
    <property type="match status" value="1"/>
</dbReference>
<dbReference type="InterPro" id="IPR040442">
    <property type="entry name" value="Pyrv_kinase-like_dom_sf"/>
</dbReference>
<name>A0ABU8S0G3_9SPHN</name>
<keyword evidence="2" id="KW-0479">Metal-binding</keyword>
<protein>
    <submittedName>
        <fullName evidence="5">4-hydroxy-2-oxoheptanedioate aldolase</fullName>
        <ecNumber evidence="5">4.1.2.52</ecNumber>
    </submittedName>
</protein>
<dbReference type="InterPro" id="IPR015813">
    <property type="entry name" value="Pyrv/PenolPyrv_kinase-like_dom"/>
</dbReference>
<dbReference type="RefSeq" id="WP_339588760.1">
    <property type="nucleotide sequence ID" value="NZ_JBBHJZ010000004.1"/>
</dbReference>
<proteinExistence type="inferred from homology"/>
<accession>A0ABU8S0G3</accession>
<comment type="similarity">
    <text evidence="1">Belongs to the HpcH/HpaI aldolase family.</text>
</comment>
<dbReference type="EMBL" id="JBBHJZ010000004">
    <property type="protein sequence ID" value="MEJ5978823.1"/>
    <property type="molecule type" value="Genomic_DNA"/>
</dbReference>
<dbReference type="InterPro" id="IPR050251">
    <property type="entry name" value="HpcH-HpaI_aldolase"/>
</dbReference>
<evidence type="ECO:0000313" key="5">
    <source>
        <dbReference type="EMBL" id="MEJ5978823.1"/>
    </source>
</evidence>
<feature type="domain" description="HpcH/HpaI aldolase/citrate lyase" evidence="4">
    <location>
        <begin position="16"/>
        <end position="240"/>
    </location>
</feature>
<dbReference type="EC" id="4.1.2.52" evidence="5"/>
<dbReference type="Pfam" id="PF03328">
    <property type="entry name" value="HpcH_HpaI"/>
    <property type="match status" value="1"/>
</dbReference>
<reference evidence="5 6" key="1">
    <citation type="submission" date="2024-03" db="EMBL/GenBank/DDBJ databases">
        <authorList>
            <person name="Jo J.-H."/>
        </authorList>
    </citation>
    <scope>NUCLEOTIDE SEQUENCE [LARGE SCALE GENOMIC DNA]</scope>
    <source>
        <strain evidence="5 6">PS1R-30</strain>
    </source>
</reference>
<keyword evidence="3 5" id="KW-0456">Lyase</keyword>
<dbReference type="PANTHER" id="PTHR30502">
    <property type="entry name" value="2-KETO-3-DEOXY-L-RHAMNONATE ALDOLASE"/>
    <property type="match status" value="1"/>
</dbReference>
<dbReference type="InterPro" id="IPR005000">
    <property type="entry name" value="Aldolase/citrate-lyase_domain"/>
</dbReference>
<evidence type="ECO:0000256" key="3">
    <source>
        <dbReference type="ARBA" id="ARBA00023239"/>
    </source>
</evidence>
<evidence type="ECO:0000256" key="2">
    <source>
        <dbReference type="ARBA" id="ARBA00022723"/>
    </source>
</evidence>
<organism evidence="5 6">
    <name type="scientific">Novosphingobium anseongense</name>
    <dbReference type="NCBI Taxonomy" id="3133436"/>
    <lineage>
        <taxon>Bacteria</taxon>
        <taxon>Pseudomonadati</taxon>
        <taxon>Pseudomonadota</taxon>
        <taxon>Alphaproteobacteria</taxon>
        <taxon>Sphingomonadales</taxon>
        <taxon>Sphingomonadaceae</taxon>
        <taxon>Novosphingobium</taxon>
    </lineage>
</organism>
<sequence length="263" mass="28131">MIENVFKRKLLARERQIGLWLAMADAYAASIAGQAGFDWLVIDAEHGPNDLRSILAQLQSIESTPSMPVVRPPQGEGWMIKQLLDIGAQTLLIPMVENAEQARQLVAACRYPPRGRRGMGAGIARASRFNTIPDYVDAADDQICLLVQIESRQGLDNLEAIAAIEGVDGLFIGPADLAADMGHTGNMHHSAVQAAVESAIGRIQACGKPAGILTFDVDLNRRYLELGATFVAVGADVPIFTAALGDLLAPYSASATRPPSRGY</sequence>
<dbReference type="Gene3D" id="3.20.20.60">
    <property type="entry name" value="Phosphoenolpyruvate-binding domains"/>
    <property type="match status" value="1"/>
</dbReference>
<dbReference type="PANTHER" id="PTHR30502:SF0">
    <property type="entry name" value="PHOSPHOENOLPYRUVATE CARBOXYLASE FAMILY PROTEIN"/>
    <property type="match status" value="1"/>
</dbReference>